<feature type="domain" description="C2H2-type" evidence="12">
    <location>
        <begin position="1210"/>
        <end position="1237"/>
    </location>
</feature>
<proteinExistence type="predicted"/>
<feature type="domain" description="C2H2-type" evidence="12">
    <location>
        <begin position="390"/>
        <end position="417"/>
    </location>
</feature>
<dbReference type="InterPro" id="IPR013087">
    <property type="entry name" value="Znf_C2H2_type"/>
</dbReference>
<evidence type="ECO:0000313" key="13">
    <source>
        <dbReference type="EMBL" id="CAL1612178.1"/>
    </source>
</evidence>
<accession>A0AAV2MFN1</accession>
<feature type="compositionally biased region" description="Basic and acidic residues" evidence="11">
    <location>
        <begin position="653"/>
        <end position="679"/>
    </location>
</feature>
<reference evidence="13 14" key="1">
    <citation type="submission" date="2024-04" db="EMBL/GenBank/DDBJ databases">
        <authorList>
            <person name="Waldvogel A.-M."/>
            <person name="Schoenle A."/>
        </authorList>
    </citation>
    <scope>NUCLEOTIDE SEQUENCE [LARGE SCALE GENOMIC DNA]</scope>
</reference>
<keyword evidence="7" id="KW-0238">DNA-binding</keyword>
<dbReference type="PANTHER" id="PTHR24408:SF21">
    <property type="entry name" value="ZINC FINGER PROTEIN"/>
    <property type="match status" value="1"/>
</dbReference>
<dbReference type="InterPro" id="IPR036236">
    <property type="entry name" value="Znf_C2H2_sf"/>
</dbReference>
<gene>
    <name evidence="13" type="ORF">KC01_LOCUS38527</name>
</gene>
<dbReference type="GO" id="GO:0043565">
    <property type="term" value="F:sequence-specific DNA binding"/>
    <property type="evidence" value="ECO:0007669"/>
    <property type="project" value="TreeGrafter"/>
</dbReference>
<keyword evidence="3" id="KW-0677">Repeat</keyword>
<keyword evidence="5" id="KW-0862">Zinc</keyword>
<evidence type="ECO:0000256" key="3">
    <source>
        <dbReference type="ARBA" id="ARBA00022737"/>
    </source>
</evidence>
<evidence type="ECO:0000256" key="4">
    <source>
        <dbReference type="ARBA" id="ARBA00022771"/>
    </source>
</evidence>
<dbReference type="PANTHER" id="PTHR24408">
    <property type="entry name" value="ZINC FINGER PROTEIN"/>
    <property type="match status" value="1"/>
</dbReference>
<sequence length="1474" mass="167897">MDERAKGAVFMCRVCNLFSPSRSQLETHCSELHQQPENEDFIIALQPLEPGEPQQPGPEDKINESKRRRGRPKGSTNKRHKPDAASVTHMEAGERRAERDVEEETLDCKECRRTFRNRRQILKHICLKMEDDEDGDGDGGPFRASKTAHRGGGPQTDKTSTTANKKSVIKVLLTEDGNWSDVSKLVPVEEDSPTEGETADAQESPQSPPQEKSTCEVCPDPGAVLTGRKAAEVGKGILEYSIQQRDASSLQNQLKVFTCEFCNKIFKFRHSLVAHLRTHTQEKPFKCPHCNYASAIKANLNVHIRKHTGDRFQCEHCSFNCISSGHLKVHVERVHMKVKQHCGFCKAKYSDVKSLLKHMERKHDLKDPAVEKVYQLLRLRTRQGFRQLLFHCLTCKRCFKSRQERDRHLLVHVPQPPFGCLLCDFAASKLSGLSAHVRKHFFLYLCSTCRGVFVSCHRLKAHLAQSHPELDLDQAFSQSVDCSFQLIQPGGGIWGNQPRSQEDVVTEGSLANIQDGRSASDLEKFHEIVSEGRMENLQEERSISGLSSILEERLESGREKAEEIVSQGNMTKESIASIEEGSSADDLERGNQKKRRDEMEENQYEKTKDERSIGELGSIQEVRLDSDLEKDNEKTRQGMDNLQEKTSINQLETAREKIPLSDQEKANQKRRRDEIETKGNTENLHQESLIGEQETVLENRTQNDEEKANQKARRDEIVHKGNIAKIQKASDIIEKVRDLEMVLKTSSHRGQIEPTGQNVIMSEGKIESIQEEGYAKDQKTFKKQDVIAYEGNEENLKDERSRNDSVNVKVMREGNMAKVQQDMAVNEEVTFKEPENQENVKDQRDMSKREMDHIPDPAKVLETNTKASSIIYKVNERTRQDEIANKSNIGRPHDDRSAHEIEDGSIQLETKEIGIVSEGNMADVQEERAIIDLEGVKPTRMNLSVCDQSKTENLPEELPGTDETQESQVSKEPNTQIFSPGKDKTQQPNTESEVSVENAFLQVLASIQKTQLSIETLHQLRKVYGELECEFCGKLFVYKVHFNNHVRTHTKEHLQYCSQCDYSAITKSSLTRHLLHKHGDLLLPCPTADCGFTTPDKYKLQMHVRRFHEETKTVPCPVCHTIYPEHRLKQHIRKLHPGTVPLEGKERMEKQPDKCPYCDIYFLKNSKDLQQHIWAHEGVKPYACHMCDYAGVRKSNLRLHMNRHQSEKTHLCDLCGKKFKSEVSLKTHSRGHSTEGKQFKCSECDFSAALKPSLTRHMEQHARGRQAFQCTLCFYSCSSVGPLKRHFKKTHPDEKFPNSKETAAEETQTLEDTGLKCPVCDSVHGNKRDLNRHLKSEHRLNLLQISFEETEAVETQFVPVEEQMQLTETLQDSEAVKILQQITELNSDLHHAVTPMVAMAPGAVTVMEQMAEEQEMVVVEEAEEQVVVVQEAEEQVVVVQEAEGLEALTVLTQGDSTHHYIVYVQEQTVEIENN</sequence>
<comment type="subcellular location">
    <subcellularLocation>
        <location evidence="1">Nucleus</location>
    </subcellularLocation>
</comment>
<feature type="domain" description="C2H2-type" evidence="12">
    <location>
        <begin position="1239"/>
        <end position="1266"/>
    </location>
</feature>
<keyword evidence="14" id="KW-1185">Reference proteome</keyword>
<feature type="domain" description="C2H2-type" evidence="12">
    <location>
        <begin position="257"/>
        <end position="284"/>
    </location>
</feature>
<dbReference type="PROSITE" id="PS50157">
    <property type="entry name" value="ZINC_FINGER_C2H2_2"/>
    <property type="match status" value="8"/>
</dbReference>
<feature type="compositionally biased region" description="Basic and acidic residues" evidence="11">
    <location>
        <begin position="622"/>
        <end position="637"/>
    </location>
</feature>
<dbReference type="SUPFAM" id="SSF57667">
    <property type="entry name" value="beta-beta-alpha zinc fingers"/>
    <property type="match status" value="5"/>
</dbReference>
<feature type="compositionally biased region" description="Acidic residues" evidence="11">
    <location>
        <begin position="188"/>
        <end position="200"/>
    </location>
</feature>
<feature type="region of interest" description="Disordered" evidence="11">
    <location>
        <begin position="944"/>
        <end position="992"/>
    </location>
</feature>
<feature type="region of interest" description="Disordered" evidence="11">
    <location>
        <begin position="560"/>
        <end position="714"/>
    </location>
</feature>
<dbReference type="GO" id="GO:0008270">
    <property type="term" value="F:zinc ion binding"/>
    <property type="evidence" value="ECO:0007669"/>
    <property type="project" value="UniProtKB-KW"/>
</dbReference>
<evidence type="ECO:0000256" key="5">
    <source>
        <dbReference type="ARBA" id="ARBA00022833"/>
    </source>
</evidence>
<feature type="region of interest" description="Disordered" evidence="11">
    <location>
        <begin position="48"/>
        <end position="106"/>
    </location>
</feature>
<evidence type="ECO:0000313" key="14">
    <source>
        <dbReference type="Proteomes" id="UP001497482"/>
    </source>
</evidence>
<dbReference type="PROSITE" id="PS00028">
    <property type="entry name" value="ZINC_FINGER_C2H2_1"/>
    <property type="match status" value="8"/>
</dbReference>
<evidence type="ECO:0000256" key="2">
    <source>
        <dbReference type="ARBA" id="ARBA00022723"/>
    </source>
</evidence>
<feature type="region of interest" description="Disordered" evidence="11">
    <location>
        <begin position="882"/>
        <end position="904"/>
    </location>
</feature>
<keyword evidence="2" id="KW-0479">Metal-binding</keyword>
<feature type="region of interest" description="Disordered" evidence="11">
    <location>
        <begin position="130"/>
        <end position="164"/>
    </location>
</feature>
<feature type="compositionally biased region" description="Basic and acidic residues" evidence="11">
    <location>
        <begin position="701"/>
        <end position="714"/>
    </location>
</feature>
<dbReference type="Pfam" id="PF00096">
    <property type="entry name" value="zf-C2H2"/>
    <property type="match status" value="4"/>
</dbReference>
<dbReference type="EMBL" id="OZ035829">
    <property type="protein sequence ID" value="CAL1612178.1"/>
    <property type="molecule type" value="Genomic_DNA"/>
</dbReference>
<feature type="compositionally biased region" description="Basic and acidic residues" evidence="11">
    <location>
        <begin position="586"/>
        <end position="613"/>
    </location>
</feature>
<dbReference type="GO" id="GO:0000981">
    <property type="term" value="F:DNA-binding transcription factor activity, RNA polymerase II-specific"/>
    <property type="evidence" value="ECO:0007669"/>
    <property type="project" value="TreeGrafter"/>
</dbReference>
<feature type="domain" description="C2H2-type" evidence="12">
    <location>
        <begin position="1182"/>
        <end position="1209"/>
    </location>
</feature>
<protein>
    <recommendedName>
        <fullName evidence="12">C2H2-type domain-containing protein</fullName>
    </recommendedName>
</protein>
<keyword evidence="8" id="KW-0804">Transcription</keyword>
<dbReference type="Pfam" id="PF13909">
    <property type="entry name" value="zf-H2C2_5"/>
    <property type="match status" value="1"/>
</dbReference>
<dbReference type="FunFam" id="3.30.160.60:FF:000255">
    <property type="entry name" value="Zinc finger and AT-hook domain containing"/>
    <property type="match status" value="1"/>
</dbReference>
<dbReference type="Gene3D" id="3.30.160.60">
    <property type="entry name" value="Classic Zinc Finger"/>
    <property type="match status" value="11"/>
</dbReference>
<dbReference type="FunFam" id="3.30.160.60:FF:000306">
    <property type="entry name" value="Zinc finger and AT-hook domain containing"/>
    <property type="match status" value="1"/>
</dbReference>
<keyword evidence="6" id="KW-0805">Transcription regulation</keyword>
<dbReference type="SMART" id="SM00355">
    <property type="entry name" value="ZnF_C2H2"/>
    <property type="match status" value="19"/>
</dbReference>
<evidence type="ECO:0000256" key="9">
    <source>
        <dbReference type="ARBA" id="ARBA00023242"/>
    </source>
</evidence>
<evidence type="ECO:0000256" key="6">
    <source>
        <dbReference type="ARBA" id="ARBA00023015"/>
    </source>
</evidence>
<feature type="compositionally biased region" description="Polar residues" evidence="11">
    <location>
        <begin position="201"/>
        <end position="212"/>
    </location>
</feature>
<evidence type="ECO:0000256" key="10">
    <source>
        <dbReference type="PROSITE-ProRule" id="PRU00042"/>
    </source>
</evidence>
<keyword evidence="4 10" id="KW-0863">Zinc-finger</keyword>
<dbReference type="Proteomes" id="UP001497482">
    <property type="component" value="Chromosome 7"/>
</dbReference>
<dbReference type="FunFam" id="3.30.160.60:FF:001388">
    <property type="entry name" value="Zinc finger and AT-hook domain containing"/>
    <property type="match status" value="1"/>
</dbReference>
<feature type="domain" description="C2H2-type" evidence="12">
    <location>
        <begin position="285"/>
        <end position="312"/>
    </location>
</feature>
<feature type="compositionally biased region" description="Polar residues" evidence="11">
    <location>
        <begin position="966"/>
        <end position="978"/>
    </location>
</feature>
<evidence type="ECO:0000256" key="8">
    <source>
        <dbReference type="ARBA" id="ARBA00023163"/>
    </source>
</evidence>
<feature type="domain" description="C2H2-type" evidence="12">
    <location>
        <begin position="1268"/>
        <end position="1296"/>
    </location>
</feature>
<organism evidence="13 14">
    <name type="scientific">Knipowitschia caucasica</name>
    <name type="common">Caucasian dwarf goby</name>
    <name type="synonym">Pomatoschistus caucasicus</name>
    <dbReference type="NCBI Taxonomy" id="637954"/>
    <lineage>
        <taxon>Eukaryota</taxon>
        <taxon>Metazoa</taxon>
        <taxon>Chordata</taxon>
        <taxon>Craniata</taxon>
        <taxon>Vertebrata</taxon>
        <taxon>Euteleostomi</taxon>
        <taxon>Actinopterygii</taxon>
        <taxon>Neopterygii</taxon>
        <taxon>Teleostei</taxon>
        <taxon>Neoteleostei</taxon>
        <taxon>Acanthomorphata</taxon>
        <taxon>Gobiaria</taxon>
        <taxon>Gobiiformes</taxon>
        <taxon>Gobioidei</taxon>
        <taxon>Gobiidae</taxon>
        <taxon>Gobiinae</taxon>
        <taxon>Knipowitschia</taxon>
    </lineage>
</organism>
<feature type="domain" description="C2H2-type" evidence="12">
    <location>
        <begin position="1027"/>
        <end position="1054"/>
    </location>
</feature>
<keyword evidence="9" id="KW-0539">Nucleus</keyword>
<evidence type="ECO:0000256" key="11">
    <source>
        <dbReference type="SAM" id="MobiDB-lite"/>
    </source>
</evidence>
<evidence type="ECO:0000256" key="1">
    <source>
        <dbReference type="ARBA" id="ARBA00004123"/>
    </source>
</evidence>
<name>A0AAV2MFN1_KNICA</name>
<feature type="compositionally biased region" description="Basic residues" evidence="11">
    <location>
        <begin position="66"/>
        <end position="81"/>
    </location>
</feature>
<dbReference type="GO" id="GO:0005634">
    <property type="term" value="C:nucleus"/>
    <property type="evidence" value="ECO:0007669"/>
    <property type="project" value="UniProtKB-SubCell"/>
</dbReference>
<feature type="compositionally biased region" description="Basic and acidic residues" evidence="11">
    <location>
        <begin position="891"/>
        <end position="902"/>
    </location>
</feature>
<evidence type="ECO:0000256" key="7">
    <source>
        <dbReference type="ARBA" id="ARBA00023125"/>
    </source>
</evidence>
<feature type="region of interest" description="Disordered" evidence="11">
    <location>
        <begin position="182"/>
        <end position="216"/>
    </location>
</feature>
<feature type="compositionally biased region" description="Polar residues" evidence="11">
    <location>
        <begin position="638"/>
        <end position="652"/>
    </location>
</feature>
<evidence type="ECO:0000259" key="12">
    <source>
        <dbReference type="PROSITE" id="PS50157"/>
    </source>
</evidence>